<reference evidence="7" key="1">
    <citation type="submission" date="2020-05" db="EMBL/GenBank/DDBJ databases">
        <authorList>
            <person name="Chiriac C."/>
            <person name="Salcher M."/>
            <person name="Ghai R."/>
            <person name="Kavagutti S V."/>
        </authorList>
    </citation>
    <scope>NUCLEOTIDE SEQUENCE</scope>
</reference>
<evidence type="ECO:0000256" key="3">
    <source>
        <dbReference type="ARBA" id="ARBA00012663"/>
    </source>
</evidence>
<comment type="catalytic activity">
    <reaction evidence="1">
        <text>Hydrolysis of terminal non-reducing N-acetyl-D-hexosamine residues in N-acetyl-beta-D-hexosaminides.</text>
        <dbReference type="EC" id="3.2.1.52"/>
    </reaction>
</comment>
<dbReference type="GO" id="GO:0004563">
    <property type="term" value="F:beta-N-acetylhexosaminidase activity"/>
    <property type="evidence" value="ECO:0007669"/>
    <property type="project" value="UniProtKB-EC"/>
</dbReference>
<evidence type="ECO:0000313" key="7">
    <source>
        <dbReference type="EMBL" id="CAB4579713.1"/>
    </source>
</evidence>
<dbReference type="PANTHER" id="PTHR30480">
    <property type="entry name" value="BETA-HEXOSAMINIDASE-RELATED"/>
    <property type="match status" value="1"/>
</dbReference>
<dbReference type="InterPro" id="IPR017853">
    <property type="entry name" value="GH"/>
</dbReference>
<sequence length="400" mass="42816">MPLRFRVLALVLAGVSLLGSCSIPATPEPLPPETLVVEQVPRPEPVVPTAEPEPEPIDPLQVRIDDELASVGLREKLAGLMVVTIAGMDSNRQLEFLQRVPAAGFLMLKGNLQGGPEVISVFMAELQADQEFPLLITVDQEGPPIARIAGDEFPGARELGAGPVEATTNAFLARQELVASTGSNVNFGVVADVSQGSGAYIHNRAFSTDPDIVSEHVRAAVEARVPGVAQTIKHFPGHGMVFADTHKVVPSVDMPYDQWRSTHGEPFVAGIAAGADLVMMAHIRVTTVSQDPASLSDDWIGILRNDLGFDGVIITDDLRMLKRSGEEAYQDPATVMVRALVAGNDLLMWAVDPASDPDYGTYDLILDALVQAVESGVVSEEQVNASLERVLRLRIMLAGD</sequence>
<dbReference type="GO" id="GO:0005975">
    <property type="term" value="P:carbohydrate metabolic process"/>
    <property type="evidence" value="ECO:0007669"/>
    <property type="project" value="InterPro"/>
</dbReference>
<evidence type="ECO:0000259" key="6">
    <source>
        <dbReference type="Pfam" id="PF00933"/>
    </source>
</evidence>
<dbReference type="SUPFAM" id="SSF51445">
    <property type="entry name" value="(Trans)glycosidases"/>
    <property type="match status" value="1"/>
</dbReference>
<keyword evidence="4" id="KW-0378">Hydrolase</keyword>
<dbReference type="GO" id="GO:0009254">
    <property type="term" value="P:peptidoglycan turnover"/>
    <property type="evidence" value="ECO:0007669"/>
    <property type="project" value="TreeGrafter"/>
</dbReference>
<dbReference type="InterPro" id="IPR001764">
    <property type="entry name" value="Glyco_hydro_3_N"/>
</dbReference>
<dbReference type="PROSITE" id="PS51257">
    <property type="entry name" value="PROKAR_LIPOPROTEIN"/>
    <property type="match status" value="1"/>
</dbReference>
<feature type="domain" description="Glycoside hydrolase family 3 N-terminal" evidence="6">
    <location>
        <begin position="73"/>
        <end position="393"/>
    </location>
</feature>
<evidence type="ECO:0000256" key="5">
    <source>
        <dbReference type="ARBA" id="ARBA00023295"/>
    </source>
</evidence>
<dbReference type="InterPro" id="IPR050226">
    <property type="entry name" value="NagZ_Beta-hexosaminidase"/>
</dbReference>
<evidence type="ECO:0000256" key="4">
    <source>
        <dbReference type="ARBA" id="ARBA00022801"/>
    </source>
</evidence>
<comment type="similarity">
    <text evidence="2">Belongs to the glycosyl hydrolase 3 family.</text>
</comment>
<dbReference type="AlphaFoldDB" id="A0A6J6EY83"/>
<evidence type="ECO:0000256" key="1">
    <source>
        <dbReference type="ARBA" id="ARBA00001231"/>
    </source>
</evidence>
<dbReference type="InterPro" id="IPR036962">
    <property type="entry name" value="Glyco_hydro_3_N_sf"/>
</dbReference>
<dbReference type="PANTHER" id="PTHR30480:SF13">
    <property type="entry name" value="BETA-HEXOSAMINIDASE"/>
    <property type="match status" value="1"/>
</dbReference>
<dbReference type="Pfam" id="PF00933">
    <property type="entry name" value="Glyco_hydro_3"/>
    <property type="match status" value="1"/>
</dbReference>
<name>A0A6J6EY83_9ZZZZ</name>
<accession>A0A6J6EY83</accession>
<dbReference type="EMBL" id="CAEZTM010000080">
    <property type="protein sequence ID" value="CAB4579713.1"/>
    <property type="molecule type" value="Genomic_DNA"/>
</dbReference>
<dbReference type="EC" id="3.2.1.52" evidence="3"/>
<proteinExistence type="inferred from homology"/>
<gene>
    <name evidence="7" type="ORF">UFOPK1684_01308</name>
</gene>
<organism evidence="7">
    <name type="scientific">freshwater metagenome</name>
    <dbReference type="NCBI Taxonomy" id="449393"/>
    <lineage>
        <taxon>unclassified sequences</taxon>
        <taxon>metagenomes</taxon>
        <taxon>ecological metagenomes</taxon>
    </lineage>
</organism>
<evidence type="ECO:0000256" key="2">
    <source>
        <dbReference type="ARBA" id="ARBA00005336"/>
    </source>
</evidence>
<dbReference type="Gene3D" id="3.20.20.300">
    <property type="entry name" value="Glycoside hydrolase, family 3, N-terminal domain"/>
    <property type="match status" value="1"/>
</dbReference>
<protein>
    <recommendedName>
        <fullName evidence="3">beta-N-acetylhexosaminidase</fullName>
        <ecNumber evidence="3">3.2.1.52</ecNumber>
    </recommendedName>
</protein>
<keyword evidence="5" id="KW-0326">Glycosidase</keyword>